<name>A0A0X8FCS6_9LACT</name>
<dbReference type="InterPro" id="IPR036291">
    <property type="entry name" value="NAD(P)-bd_dom_sf"/>
</dbReference>
<dbReference type="AlphaFoldDB" id="A0A0X8FCS6"/>
<dbReference type="EMBL" id="CP014160">
    <property type="protein sequence ID" value="AMB94887.1"/>
    <property type="molecule type" value="Genomic_DNA"/>
</dbReference>
<dbReference type="Gene3D" id="3.40.50.720">
    <property type="entry name" value="NAD(P)-binding Rossmann-like Domain"/>
    <property type="match status" value="1"/>
</dbReference>
<evidence type="ECO:0000313" key="6">
    <source>
        <dbReference type="Proteomes" id="UP000234239"/>
    </source>
</evidence>
<reference evidence="3 5" key="1">
    <citation type="journal article" date="2016" name="Genome Announc.">
        <title>Complete Genome Sequences of Aerococcus christensenii CCUG 28831T, Aerococcus sanguinicola CCUG 43001T, Aerococcus urinae CCUG 36881T, Aerococcus urinaeequi CCUG 28094T, Aerococcus urinaehominis CCUG 42038 BT, and Aerococcus viridans CCUG 4311T.</title>
        <authorList>
            <person name="Carkaci D."/>
            <person name="Dargis R."/>
            <person name="Nielsen X.C."/>
            <person name="Skovgaard O."/>
            <person name="Fuursted K."/>
            <person name="Christensen J.J."/>
        </authorList>
    </citation>
    <scope>NUCLEOTIDE SEQUENCE [LARGE SCALE GENOMIC DNA]</scope>
    <source>
        <strain evidence="3 5">CCUG43001</strain>
    </source>
</reference>
<proteinExistence type="predicted"/>
<dbReference type="SUPFAM" id="SSF51735">
    <property type="entry name" value="NAD(P)-binding Rossmann-fold domains"/>
    <property type="match status" value="1"/>
</dbReference>
<dbReference type="GO" id="GO:0000166">
    <property type="term" value="F:nucleotide binding"/>
    <property type="evidence" value="ECO:0007669"/>
    <property type="project" value="InterPro"/>
</dbReference>
<feature type="domain" description="GFO/IDH/MocA-like oxidoreductase" evidence="2">
    <location>
        <begin position="127"/>
        <end position="249"/>
    </location>
</feature>
<evidence type="ECO:0000313" key="3">
    <source>
        <dbReference type="EMBL" id="AMB94887.1"/>
    </source>
</evidence>
<reference evidence="5" key="2">
    <citation type="submission" date="2016-01" db="EMBL/GenBank/DDBJ databases">
        <title>Six Aerococcus type strain genome sequencing and assembly using PacBio and Illumina Hiseq.</title>
        <authorList>
            <person name="Carkaci D."/>
            <person name="Dargis R."/>
            <person name="Nielsen X.C."/>
            <person name="Skovgaard O."/>
            <person name="Fuursted K."/>
            <person name="Christensen J.J."/>
        </authorList>
    </citation>
    <scope>NUCLEOTIDE SEQUENCE [LARGE SCALE GENOMIC DNA]</scope>
    <source>
        <strain evidence="5">CCUG43001</strain>
    </source>
</reference>
<dbReference type="Proteomes" id="UP000234239">
    <property type="component" value="Unassembled WGS sequence"/>
</dbReference>
<keyword evidence="5" id="KW-1185">Reference proteome</keyword>
<reference evidence="4 6" key="3">
    <citation type="submission" date="2017-12" db="EMBL/GenBank/DDBJ databases">
        <title>Phylogenetic diversity of female urinary microbiome.</title>
        <authorList>
            <person name="Thomas-White K."/>
            <person name="Wolfe A.J."/>
        </authorList>
    </citation>
    <scope>NUCLEOTIDE SEQUENCE [LARGE SCALE GENOMIC DNA]</scope>
    <source>
        <strain evidence="4 6">UMB0139</strain>
    </source>
</reference>
<dbReference type="Pfam" id="PF01408">
    <property type="entry name" value="GFO_IDH_MocA"/>
    <property type="match status" value="1"/>
</dbReference>
<evidence type="ECO:0000313" key="5">
    <source>
        <dbReference type="Proteomes" id="UP000069912"/>
    </source>
</evidence>
<dbReference type="GeneID" id="92904211"/>
<dbReference type="KEGG" id="asan:AWM72_09025"/>
<dbReference type="EMBL" id="PKGY01000001">
    <property type="protein sequence ID" value="PKZ23106.1"/>
    <property type="molecule type" value="Genomic_DNA"/>
</dbReference>
<dbReference type="SUPFAM" id="SSF55347">
    <property type="entry name" value="Glyceraldehyde-3-phosphate dehydrogenase-like, C-terminal domain"/>
    <property type="match status" value="1"/>
</dbReference>
<gene>
    <name evidence="3" type="ORF">AWM72_09025</name>
    <name evidence="4" type="ORF">CYJ28_00725</name>
</gene>
<accession>A0A0X8FCS6</accession>
<evidence type="ECO:0000259" key="1">
    <source>
        <dbReference type="Pfam" id="PF01408"/>
    </source>
</evidence>
<dbReference type="PANTHER" id="PTHR43249">
    <property type="entry name" value="UDP-N-ACETYL-2-AMINO-2-DEOXY-D-GLUCURONATE OXIDASE"/>
    <property type="match status" value="1"/>
</dbReference>
<evidence type="ECO:0000313" key="4">
    <source>
        <dbReference type="EMBL" id="PKZ23106.1"/>
    </source>
</evidence>
<dbReference type="OrthoDB" id="9815825at2"/>
<dbReference type="Pfam" id="PF22725">
    <property type="entry name" value="GFO_IDH_MocA_C3"/>
    <property type="match status" value="1"/>
</dbReference>
<dbReference type="PANTHER" id="PTHR43249:SF1">
    <property type="entry name" value="D-GLUCOSIDE 3-DEHYDROGENASE"/>
    <property type="match status" value="1"/>
</dbReference>
<dbReference type="InterPro" id="IPR052515">
    <property type="entry name" value="Gfo/Idh/MocA_Oxidoreductase"/>
</dbReference>
<organism evidence="3 5">
    <name type="scientific">Aerococcus sanguinicola</name>
    <dbReference type="NCBI Taxonomy" id="119206"/>
    <lineage>
        <taxon>Bacteria</taxon>
        <taxon>Bacillati</taxon>
        <taxon>Bacillota</taxon>
        <taxon>Bacilli</taxon>
        <taxon>Lactobacillales</taxon>
        <taxon>Aerococcaceae</taxon>
        <taxon>Aerococcus</taxon>
    </lineage>
</organism>
<evidence type="ECO:0000259" key="2">
    <source>
        <dbReference type="Pfam" id="PF22725"/>
    </source>
</evidence>
<protein>
    <submittedName>
        <fullName evidence="4">Gfo/Idh/MocA family oxidoreductase</fullName>
    </submittedName>
</protein>
<feature type="domain" description="Gfo/Idh/MocA-like oxidoreductase N-terminal" evidence="1">
    <location>
        <begin position="2"/>
        <end position="107"/>
    </location>
</feature>
<dbReference type="InterPro" id="IPR055170">
    <property type="entry name" value="GFO_IDH_MocA-like_dom"/>
</dbReference>
<sequence>MLKVGVVGLGTVSVVHLRAIENAQAAELTAVCDLDESLKTQAEGARFYTDLDKMLDQEDLDVVHICLPHHLHDEAALKCLKAGVHVFLEKPVTIDAERTRQLLAAQEDLANDSKLAICFQNRLNATVQELKRILTEEDTSPVIAVKGLVAWYRPEDYYTMKPWRGREAEAGAGTIINQSIHTLDLMHYVTDTDWLACRGMLGNLMEYDIEVEDSAMANYKLSDGSHGFFAATNAYYGNDSIELQVVTQKTRYTIKDDKLYDDQMNCLAENESLPGTKIYYGPSHQRCIENFYQAIIDGTDNYCQLSDALTTMEMIDAMKASSKTKQTIYKGDI</sequence>
<dbReference type="Gene3D" id="3.30.360.10">
    <property type="entry name" value="Dihydrodipicolinate Reductase, domain 2"/>
    <property type="match status" value="1"/>
</dbReference>
<dbReference type="Proteomes" id="UP000069912">
    <property type="component" value="Chromosome"/>
</dbReference>
<dbReference type="RefSeq" id="WP_067976410.1">
    <property type="nucleotide sequence ID" value="NZ_CAJHKM010000003.1"/>
</dbReference>
<dbReference type="InterPro" id="IPR000683">
    <property type="entry name" value="Gfo/Idh/MocA-like_OxRdtase_N"/>
</dbReference>